<dbReference type="InParanoid" id="A0A0C3DJE2"/>
<sequence length="67" mass="7846">VRVHVEHAFATLKGGFQSLRELRVKIQTEKDIKVAVYWIMSCIILHNMIICFEEEMGNRVEPTTEWA</sequence>
<dbReference type="Proteomes" id="UP000053989">
    <property type="component" value="Unassembled WGS sequence"/>
</dbReference>
<feature type="non-terminal residue" evidence="1">
    <location>
        <position position="1"/>
    </location>
</feature>
<evidence type="ECO:0008006" key="3">
    <source>
        <dbReference type="Google" id="ProtNLM"/>
    </source>
</evidence>
<evidence type="ECO:0000313" key="2">
    <source>
        <dbReference type="Proteomes" id="UP000053989"/>
    </source>
</evidence>
<organism evidence="1 2">
    <name type="scientific">Scleroderma citrinum Foug A</name>
    <dbReference type="NCBI Taxonomy" id="1036808"/>
    <lineage>
        <taxon>Eukaryota</taxon>
        <taxon>Fungi</taxon>
        <taxon>Dikarya</taxon>
        <taxon>Basidiomycota</taxon>
        <taxon>Agaricomycotina</taxon>
        <taxon>Agaricomycetes</taxon>
        <taxon>Agaricomycetidae</taxon>
        <taxon>Boletales</taxon>
        <taxon>Sclerodermatineae</taxon>
        <taxon>Sclerodermataceae</taxon>
        <taxon>Scleroderma</taxon>
    </lineage>
</organism>
<keyword evidence="2" id="KW-1185">Reference proteome</keyword>
<gene>
    <name evidence="1" type="ORF">SCLCIDRAFT_52193</name>
</gene>
<dbReference type="OrthoDB" id="2688922at2759"/>
<evidence type="ECO:0000313" key="1">
    <source>
        <dbReference type="EMBL" id="KIM56459.1"/>
    </source>
</evidence>
<dbReference type="AlphaFoldDB" id="A0A0C3DJE2"/>
<reference evidence="2" key="2">
    <citation type="submission" date="2015-01" db="EMBL/GenBank/DDBJ databases">
        <title>Evolutionary Origins and Diversification of the Mycorrhizal Mutualists.</title>
        <authorList>
            <consortium name="DOE Joint Genome Institute"/>
            <consortium name="Mycorrhizal Genomics Consortium"/>
            <person name="Kohler A."/>
            <person name="Kuo A."/>
            <person name="Nagy L.G."/>
            <person name="Floudas D."/>
            <person name="Copeland A."/>
            <person name="Barry K.W."/>
            <person name="Cichocki N."/>
            <person name="Veneault-Fourrey C."/>
            <person name="LaButti K."/>
            <person name="Lindquist E.A."/>
            <person name="Lipzen A."/>
            <person name="Lundell T."/>
            <person name="Morin E."/>
            <person name="Murat C."/>
            <person name="Riley R."/>
            <person name="Ohm R."/>
            <person name="Sun H."/>
            <person name="Tunlid A."/>
            <person name="Henrissat B."/>
            <person name="Grigoriev I.V."/>
            <person name="Hibbett D.S."/>
            <person name="Martin F."/>
        </authorList>
    </citation>
    <scope>NUCLEOTIDE SEQUENCE [LARGE SCALE GENOMIC DNA]</scope>
    <source>
        <strain evidence="2">Foug A</strain>
    </source>
</reference>
<dbReference type="HOGENOM" id="CLU_201513_1_0_1"/>
<protein>
    <recommendedName>
        <fullName evidence="3">DDE Tnp4 domain-containing protein</fullName>
    </recommendedName>
</protein>
<proteinExistence type="predicted"/>
<reference evidence="1 2" key="1">
    <citation type="submission" date="2014-04" db="EMBL/GenBank/DDBJ databases">
        <authorList>
            <consortium name="DOE Joint Genome Institute"/>
            <person name="Kuo A."/>
            <person name="Kohler A."/>
            <person name="Nagy L.G."/>
            <person name="Floudas D."/>
            <person name="Copeland A."/>
            <person name="Barry K.W."/>
            <person name="Cichocki N."/>
            <person name="Veneault-Fourrey C."/>
            <person name="LaButti K."/>
            <person name="Lindquist E.A."/>
            <person name="Lipzen A."/>
            <person name="Lundell T."/>
            <person name="Morin E."/>
            <person name="Murat C."/>
            <person name="Sun H."/>
            <person name="Tunlid A."/>
            <person name="Henrissat B."/>
            <person name="Grigoriev I.V."/>
            <person name="Hibbett D.S."/>
            <person name="Martin F."/>
            <person name="Nordberg H.P."/>
            <person name="Cantor M.N."/>
            <person name="Hua S.X."/>
        </authorList>
    </citation>
    <scope>NUCLEOTIDE SEQUENCE [LARGE SCALE GENOMIC DNA]</scope>
    <source>
        <strain evidence="1 2">Foug A</strain>
    </source>
</reference>
<feature type="non-terminal residue" evidence="1">
    <location>
        <position position="67"/>
    </location>
</feature>
<dbReference type="EMBL" id="KN822116">
    <property type="protein sequence ID" value="KIM56459.1"/>
    <property type="molecule type" value="Genomic_DNA"/>
</dbReference>
<accession>A0A0C3DJE2</accession>
<name>A0A0C3DJE2_9AGAM</name>